<dbReference type="EMBL" id="PVUE01000006">
    <property type="protein sequence ID" value="PRZ42160.1"/>
    <property type="molecule type" value="Genomic_DNA"/>
</dbReference>
<dbReference type="Proteomes" id="UP000237752">
    <property type="component" value="Unassembled WGS sequence"/>
</dbReference>
<name>A0A2T1A0N0_9ACTN</name>
<accession>A0A2T1A0N0</accession>
<gene>
    <name evidence="1" type="ORF">CLV47_10630</name>
</gene>
<dbReference type="RefSeq" id="WP_202862471.1">
    <property type="nucleotide sequence ID" value="NZ_PVUE01000006.1"/>
</dbReference>
<proteinExistence type="predicted"/>
<organism evidence="1 2">
    <name type="scientific">Antricoccus suffuscus</name>
    <dbReference type="NCBI Taxonomy" id="1629062"/>
    <lineage>
        <taxon>Bacteria</taxon>
        <taxon>Bacillati</taxon>
        <taxon>Actinomycetota</taxon>
        <taxon>Actinomycetes</taxon>
        <taxon>Geodermatophilales</taxon>
        <taxon>Antricoccaceae</taxon>
        <taxon>Antricoccus</taxon>
    </lineage>
</organism>
<protein>
    <submittedName>
        <fullName evidence="1">Putative repeat protein (TIGR03843 family)</fullName>
    </submittedName>
</protein>
<reference evidence="1 2" key="1">
    <citation type="submission" date="2018-03" db="EMBL/GenBank/DDBJ databases">
        <title>Genomic Encyclopedia of Archaeal and Bacterial Type Strains, Phase II (KMG-II): from individual species to whole genera.</title>
        <authorList>
            <person name="Goeker M."/>
        </authorList>
    </citation>
    <scope>NUCLEOTIDE SEQUENCE [LARGE SCALE GENOMIC DNA]</scope>
    <source>
        <strain evidence="1 2">DSM 100065</strain>
    </source>
</reference>
<comment type="caution">
    <text evidence="1">The sequence shown here is derived from an EMBL/GenBank/DDBJ whole genome shotgun (WGS) entry which is preliminary data.</text>
</comment>
<keyword evidence="2" id="KW-1185">Reference proteome</keyword>
<evidence type="ECO:0000313" key="2">
    <source>
        <dbReference type="Proteomes" id="UP000237752"/>
    </source>
</evidence>
<dbReference type="InterPro" id="IPR022292">
    <property type="entry name" value="CHP03843"/>
</dbReference>
<dbReference type="AlphaFoldDB" id="A0A2T1A0N0"/>
<sequence>MSVSHIDVPSSLELLREGSLTILGRIVEASNATLLCEVVLGDQKAHCVYKPVRGERPLWDFPDGTLADREVAAYKVCAFTGWDLVPPTILREGEFGPGMVQLWVDGDEDVDLVEYVRSESPALRRLAVYDAIVNNSDRKGGHLIPMPAEPDASDALADRHVYGVDHGVTFNVDDKLRTILWMWAGDRLTDEAIDILGKVRCGLDGELGRVLREHLTTDEVRQTVRRVDDMLHTGRHPTPSADWPAYPYPPF</sequence>
<evidence type="ECO:0000313" key="1">
    <source>
        <dbReference type="EMBL" id="PRZ42160.1"/>
    </source>
</evidence>
<dbReference type="NCBIfam" id="TIGR03843">
    <property type="entry name" value="SCO1664 family protein"/>
    <property type="match status" value="1"/>
</dbReference>